<dbReference type="STRING" id="69960.SAMN05421720_10596"/>
<sequence>MRLLAVSDLHLGHPENRAILDDLSDLEDHRADWLILAGDVGESLTHVAMAFAALRPRFARLIWVPGNHELWTTEESGERLRGAAKYTALVDLARTFNVLTPEDPYPTILDGSGPDTVVLCPLFLLYDYSFRPPDVSLEGLRAWAAEEHAVCADEQHLSPSPHATRAAWCRQRLAISEARLNALPPGTRTVLINHFPLRRDLLFINRVPRLAPWCGTVLTEDWHRRFNARIVVTGHQHVPRTDWRDGTRFEEVSLGYPREWRARYPETAPRLGDLLREILPGPPSEPEAPVT</sequence>
<accession>A0A1G7BNX7</accession>
<dbReference type="RefSeq" id="WP_092785058.1">
    <property type="nucleotide sequence ID" value="NZ_FNAP01000005.1"/>
</dbReference>
<dbReference type="SUPFAM" id="SSF56300">
    <property type="entry name" value="Metallo-dependent phosphatases"/>
    <property type="match status" value="1"/>
</dbReference>
<dbReference type="AlphaFoldDB" id="A0A1G7BNX7"/>
<dbReference type="InterPro" id="IPR029052">
    <property type="entry name" value="Metallo-depent_PP-like"/>
</dbReference>
<proteinExistence type="predicted"/>
<dbReference type="InterPro" id="IPR004843">
    <property type="entry name" value="Calcineurin-like_PHP"/>
</dbReference>
<dbReference type="OrthoDB" id="9013891at2"/>
<gene>
    <name evidence="2" type="ORF">SAMN05421720_10596</name>
</gene>
<dbReference type="EMBL" id="FNAP01000005">
    <property type="protein sequence ID" value="SDE28166.1"/>
    <property type="molecule type" value="Genomic_DNA"/>
</dbReference>
<dbReference type="InterPro" id="IPR052963">
    <property type="entry name" value="Pantetheine_PDE"/>
</dbReference>
<evidence type="ECO:0000313" key="2">
    <source>
        <dbReference type="EMBL" id="SDE28166.1"/>
    </source>
</evidence>
<keyword evidence="3" id="KW-1185">Reference proteome</keyword>
<organism evidence="2 3">
    <name type="scientific">Rhodospira trueperi</name>
    <dbReference type="NCBI Taxonomy" id="69960"/>
    <lineage>
        <taxon>Bacteria</taxon>
        <taxon>Pseudomonadati</taxon>
        <taxon>Pseudomonadota</taxon>
        <taxon>Alphaproteobacteria</taxon>
        <taxon>Rhodospirillales</taxon>
        <taxon>Rhodospirillaceae</taxon>
        <taxon>Rhodospira</taxon>
    </lineage>
</organism>
<reference evidence="2 3" key="1">
    <citation type="submission" date="2016-10" db="EMBL/GenBank/DDBJ databases">
        <authorList>
            <person name="de Groot N.N."/>
        </authorList>
    </citation>
    <scope>NUCLEOTIDE SEQUENCE [LARGE SCALE GENOMIC DNA]</scope>
    <source>
        <strain evidence="2 3">ATCC 700224</strain>
    </source>
</reference>
<evidence type="ECO:0000313" key="3">
    <source>
        <dbReference type="Proteomes" id="UP000199412"/>
    </source>
</evidence>
<feature type="domain" description="Calcineurin-like phosphoesterase" evidence="1">
    <location>
        <begin position="1"/>
        <end position="239"/>
    </location>
</feature>
<dbReference type="Pfam" id="PF00149">
    <property type="entry name" value="Metallophos"/>
    <property type="match status" value="1"/>
</dbReference>
<dbReference type="CDD" id="cd00838">
    <property type="entry name" value="MPP_superfamily"/>
    <property type="match status" value="1"/>
</dbReference>
<dbReference type="PANTHER" id="PTHR36492:SF2">
    <property type="entry name" value="[ACYL-CARRIER-PROTEIN] PHOSPHODIESTERASE PPTH"/>
    <property type="match status" value="1"/>
</dbReference>
<dbReference type="Proteomes" id="UP000199412">
    <property type="component" value="Unassembled WGS sequence"/>
</dbReference>
<dbReference type="Gene3D" id="3.60.21.10">
    <property type="match status" value="1"/>
</dbReference>
<evidence type="ECO:0000259" key="1">
    <source>
        <dbReference type="Pfam" id="PF00149"/>
    </source>
</evidence>
<protein>
    <submittedName>
        <fullName evidence="2">3',5'-cyclic AMP phosphodiesterase CpdA</fullName>
    </submittedName>
</protein>
<dbReference type="PANTHER" id="PTHR36492">
    <property type="match status" value="1"/>
</dbReference>
<name>A0A1G7BNX7_9PROT</name>
<dbReference type="GO" id="GO:0016787">
    <property type="term" value="F:hydrolase activity"/>
    <property type="evidence" value="ECO:0007669"/>
    <property type="project" value="InterPro"/>
</dbReference>